<accession>A0A381ZS26</accession>
<dbReference type="PANTHER" id="PTHR30032">
    <property type="entry name" value="N-ACETYLMURAMOYL-L-ALANINE AMIDASE-RELATED"/>
    <property type="match status" value="1"/>
</dbReference>
<dbReference type="Pfam" id="PF04122">
    <property type="entry name" value="CW_binding_2"/>
    <property type="match status" value="3"/>
</dbReference>
<evidence type="ECO:0000256" key="1">
    <source>
        <dbReference type="ARBA" id="ARBA00022729"/>
    </source>
</evidence>
<name>A0A381ZS26_9ZZZZ</name>
<dbReference type="EMBL" id="UINC01022290">
    <property type="protein sequence ID" value="SVA91597.1"/>
    <property type="molecule type" value="Genomic_DNA"/>
</dbReference>
<dbReference type="InterPro" id="IPR014755">
    <property type="entry name" value="Cu-Rt/internalin_Ig-like"/>
</dbReference>
<protein>
    <submittedName>
        <fullName evidence="2">Uncharacterized protein</fullName>
    </submittedName>
</protein>
<evidence type="ECO:0000313" key="2">
    <source>
        <dbReference type="EMBL" id="SVA91597.1"/>
    </source>
</evidence>
<proteinExistence type="predicted"/>
<dbReference type="InterPro" id="IPR051922">
    <property type="entry name" value="Bact_Sporulation_Assoc"/>
</dbReference>
<keyword evidence="1" id="KW-0732">Signal</keyword>
<feature type="non-terminal residue" evidence="2">
    <location>
        <position position="629"/>
    </location>
</feature>
<dbReference type="Gene3D" id="3.40.50.12090">
    <property type="match status" value="2"/>
</dbReference>
<dbReference type="Gene3D" id="2.60.40.1220">
    <property type="match status" value="1"/>
</dbReference>
<dbReference type="InterPro" id="IPR007253">
    <property type="entry name" value="Cell_wall-bd_2"/>
</dbReference>
<dbReference type="PANTHER" id="PTHR30032:SF8">
    <property type="entry name" value="GERMINATION-SPECIFIC N-ACETYLMURAMOYL-L-ALANINE AMIDASE"/>
    <property type="match status" value="1"/>
</dbReference>
<gene>
    <name evidence="2" type="ORF">METZ01_LOCUS144451</name>
</gene>
<dbReference type="AlphaFoldDB" id="A0A381ZS26"/>
<reference evidence="2" key="1">
    <citation type="submission" date="2018-05" db="EMBL/GenBank/DDBJ databases">
        <authorList>
            <person name="Lanie J.A."/>
            <person name="Ng W.-L."/>
            <person name="Kazmierczak K.M."/>
            <person name="Andrzejewski T.M."/>
            <person name="Davidsen T.M."/>
            <person name="Wayne K.J."/>
            <person name="Tettelin H."/>
            <person name="Glass J.I."/>
            <person name="Rusch D."/>
            <person name="Podicherti R."/>
            <person name="Tsui H.-C.T."/>
            <person name="Winkler M.E."/>
        </authorList>
    </citation>
    <scope>NUCLEOTIDE SEQUENCE</scope>
</reference>
<sequence length="629" mass="61741">MSIRTKRSTTRNFAAAVAVALVASVLALATPVGAKQSVTTTRVEGADRYLTSTALSTAAGVAGANSTHFVLVNGASYADALSAAALAGTKQGSIILLPADGTVSASATARMAVASNITIVGGYAALPATVETTMKTLRPLSTITRISGADRYSTAAAVAQNIATGNIAAVNGLKSAFLASGTSFADAVIAAPGAYAGPNNSASTAVVPIMLTATDALSAPTSAQMSLLGIKQVFILGGTAVVSAAVEASVTALGITVIRLSGANRYSTATAIADKFTALTTAGGWGFDDADVGLVNLEQSGGGADALAASAYMGQKKMVALGAGASGLATDTSTWLTAHNGATGVAKVHAIGGTAAVSAAQLTAADAAGTIAGPVATIAASPGQSTVTISFSQTVTATSAGLAAGYSLFGPGTPPVIGTVTYSTTTNKVTLTLTGTTLQTTDVIRVNAGVIATSTGLTVAQTDYTVGYDLVKPTCSAYAATGTAVISITCDEKIQVADSGTIANLVDTIYVGGVAIAAGGAFSASGKTLTVTNGSDFTSTGAAIVIPKDIFEDLAGNNNAAMSGAVITDTTKPTVVGLPTYTLLGLTPAVHRLGHTFATGVVDTEVTVTSKVHGAGGNLIQVAYTDTEG</sequence>
<organism evidence="2">
    <name type="scientific">marine metagenome</name>
    <dbReference type="NCBI Taxonomy" id="408172"/>
    <lineage>
        <taxon>unclassified sequences</taxon>
        <taxon>metagenomes</taxon>
        <taxon>ecological metagenomes</taxon>
    </lineage>
</organism>